<sequence>MNMPTFSSFLAIFMISSLISTGMASDLRVVTEPKTPQTCTSLNATGKDDTSVIQKALDSCAKGKAVALSSGVFYAGPLTIPSGVNLLVNSGVTLKAIPDPKLYDLGKNTCGTMDGYGTGCQPFIKISDAKSSGIYGQGTIDGQGGETMTGNDMSWWRLAVVANRWGQKQNVPRMIEISNSEDITVYQVTLTNPQSYHLLSIKTNGFTVWGITVNTAFAARNADGIVADGSQNVTIAHCSVFTQSNNIIVKSREGLAKYISVFNNRLYRGQGLIIESGSVYGVSEVTYSNITLEILVYGIYIYGNTEKPALVSNITYDNICMQTVWYPVYLDTGNYQVNATGTPQFTDISFNDVQVKTPGTFYLNGYSNSHPIEITMNDVHVPKGTTWSVDDAKITGDWDEDANTKRCRYNGNY</sequence>
<evidence type="ECO:0000313" key="6">
    <source>
        <dbReference type="EMBL" id="ANJ43577.1"/>
    </source>
</evidence>
<dbReference type="SUPFAM" id="SSF51126">
    <property type="entry name" value="Pectin lyase-like"/>
    <property type="match status" value="1"/>
</dbReference>
<accession>A0A191XSX1</accession>
<feature type="chain" id="PRO_5008249577" evidence="5">
    <location>
        <begin position="25"/>
        <end position="413"/>
    </location>
</feature>
<evidence type="ECO:0000256" key="5">
    <source>
        <dbReference type="SAM" id="SignalP"/>
    </source>
</evidence>
<evidence type="ECO:0000256" key="4">
    <source>
        <dbReference type="RuleBase" id="RU361169"/>
    </source>
</evidence>
<dbReference type="Pfam" id="PF00295">
    <property type="entry name" value="Glyco_hydro_28"/>
    <property type="match status" value="1"/>
</dbReference>
<comment type="similarity">
    <text evidence="1 4">Belongs to the glycosyl hydrolase 28 family.</text>
</comment>
<keyword evidence="5" id="KW-0732">Signal</keyword>
<organism evidence="6">
    <name type="scientific">Aretaon asperrimus</name>
    <name type="common">thorny stick insect</name>
    <dbReference type="NCBI Taxonomy" id="173775"/>
    <lineage>
        <taxon>Eukaryota</taxon>
        <taxon>Metazoa</taxon>
        <taxon>Ecdysozoa</taxon>
        <taxon>Arthropoda</taxon>
        <taxon>Hexapoda</taxon>
        <taxon>Insecta</taxon>
        <taxon>Pterygota</taxon>
        <taxon>Neoptera</taxon>
        <taxon>Polyneoptera</taxon>
        <taxon>Phasmatodea</taxon>
        <taxon>Verophasmatodea</taxon>
        <taxon>Areolatae</taxon>
        <taxon>Bacilloidea</taxon>
        <taxon>Heteropterygidae</taxon>
        <taxon>Obriminae</taxon>
        <taxon>Obrimini</taxon>
        <taxon>Aretaon</taxon>
    </lineage>
</organism>
<dbReference type="PANTHER" id="PTHR31339:SF9">
    <property type="entry name" value="PLASMIN AND FIBRONECTIN-BINDING PROTEIN A"/>
    <property type="match status" value="1"/>
</dbReference>
<dbReference type="EMBL" id="KT921904">
    <property type="protein sequence ID" value="ANJ43577.1"/>
    <property type="molecule type" value="mRNA"/>
</dbReference>
<protein>
    <submittedName>
        <fullName evidence="6">Glycoside hydrolase family 28</fullName>
    </submittedName>
</protein>
<dbReference type="AlphaFoldDB" id="A0A191XSX1"/>
<proteinExistence type="evidence at transcript level"/>
<dbReference type="InterPro" id="IPR012334">
    <property type="entry name" value="Pectin_lyas_fold"/>
</dbReference>
<keyword evidence="2 4" id="KW-0378">Hydrolase</keyword>
<dbReference type="GO" id="GO:0005975">
    <property type="term" value="P:carbohydrate metabolic process"/>
    <property type="evidence" value="ECO:0007669"/>
    <property type="project" value="InterPro"/>
</dbReference>
<evidence type="ECO:0000256" key="1">
    <source>
        <dbReference type="ARBA" id="ARBA00008834"/>
    </source>
</evidence>
<dbReference type="InterPro" id="IPR051801">
    <property type="entry name" value="GH28_Enzymes"/>
</dbReference>
<name>A0A191XSX1_9NEOP</name>
<feature type="signal peptide" evidence="5">
    <location>
        <begin position="1"/>
        <end position="24"/>
    </location>
</feature>
<evidence type="ECO:0000256" key="3">
    <source>
        <dbReference type="ARBA" id="ARBA00023295"/>
    </source>
</evidence>
<evidence type="ECO:0000256" key="2">
    <source>
        <dbReference type="ARBA" id="ARBA00022801"/>
    </source>
</evidence>
<dbReference type="PANTHER" id="PTHR31339">
    <property type="entry name" value="PECTIN LYASE-RELATED"/>
    <property type="match status" value="1"/>
</dbReference>
<dbReference type="InterPro" id="IPR000743">
    <property type="entry name" value="Glyco_hydro_28"/>
</dbReference>
<dbReference type="Gene3D" id="2.160.20.10">
    <property type="entry name" value="Single-stranded right-handed beta-helix, Pectin lyase-like"/>
    <property type="match status" value="1"/>
</dbReference>
<dbReference type="GO" id="GO:0004650">
    <property type="term" value="F:polygalacturonase activity"/>
    <property type="evidence" value="ECO:0007669"/>
    <property type="project" value="InterPro"/>
</dbReference>
<dbReference type="InterPro" id="IPR011050">
    <property type="entry name" value="Pectin_lyase_fold/virulence"/>
</dbReference>
<keyword evidence="3 4" id="KW-0326">Glycosidase</keyword>
<reference evidence="6" key="1">
    <citation type="journal article" date="2016" name="Sci. Rep.">
        <title>Horizontal Gene Transfer of Pectinases from Bacteria Preceded the Diversification of Stick and Leaf Insects.</title>
        <authorList>
            <person name="Shelomi M."/>
            <person name="Danchin E.G."/>
            <person name="Heckel D."/>
            <person name="Wipfler B."/>
            <person name="Bradler S."/>
            <person name="Zhou X."/>
            <person name="Pauchet Y."/>
        </authorList>
    </citation>
    <scope>NUCLEOTIDE SEQUENCE</scope>
    <source>
        <strain evidence="6">AAS10-2</strain>
        <tissue evidence="6">Midgut</tissue>
    </source>
</reference>